<dbReference type="RefSeq" id="WP_176738853.1">
    <property type="nucleotide sequence ID" value="NZ_FMCU01000002.1"/>
</dbReference>
<evidence type="ECO:0000313" key="4">
    <source>
        <dbReference type="EMBL" id="SCE85761.1"/>
    </source>
</evidence>
<gene>
    <name evidence="4" type="ORF">GA0070216_102508</name>
</gene>
<evidence type="ECO:0000313" key="5">
    <source>
        <dbReference type="Proteomes" id="UP000198797"/>
    </source>
</evidence>
<sequence length="154" mass="17243">MSVIPLPTSHRPAALVVAVDAFLDRYRDDPGTRATYTETLRRLRETAGDQLPVAALTPELYEQTMARWDQGAANTWNKHLSALTSFTTYCHRQDWLTTDPGRRLERRKVTRTRDKAIPRARLDRLFTTTATHCASGCCGGCSTRPAPAPRRSSA</sequence>
<proteinExistence type="predicted"/>
<dbReference type="InterPro" id="IPR010998">
    <property type="entry name" value="Integrase_recombinase_N"/>
</dbReference>
<keyword evidence="5" id="KW-1185">Reference proteome</keyword>
<reference evidence="5" key="1">
    <citation type="submission" date="2016-06" db="EMBL/GenBank/DDBJ databases">
        <authorList>
            <person name="Varghese N."/>
            <person name="Submissions Spin"/>
        </authorList>
    </citation>
    <scope>NUCLEOTIDE SEQUENCE [LARGE SCALE GENOMIC DNA]</scope>
    <source>
        <strain evidence="5">DSM 44100</strain>
    </source>
</reference>
<dbReference type="InterPro" id="IPR044068">
    <property type="entry name" value="CB"/>
</dbReference>
<evidence type="ECO:0000259" key="3">
    <source>
        <dbReference type="PROSITE" id="PS51900"/>
    </source>
</evidence>
<dbReference type="SUPFAM" id="SSF56349">
    <property type="entry name" value="DNA breaking-rejoining enzymes"/>
    <property type="match status" value="1"/>
</dbReference>
<dbReference type="STRING" id="121616.GA0070216_102508"/>
<dbReference type="InterPro" id="IPR011010">
    <property type="entry name" value="DNA_brk_join_enz"/>
</dbReference>
<dbReference type="Gene3D" id="1.10.150.130">
    <property type="match status" value="1"/>
</dbReference>
<evidence type="ECO:0000256" key="2">
    <source>
        <dbReference type="PROSITE-ProRule" id="PRU01248"/>
    </source>
</evidence>
<organism evidence="4 5">
    <name type="scientific">Micromonospora matsumotoense</name>
    <dbReference type="NCBI Taxonomy" id="121616"/>
    <lineage>
        <taxon>Bacteria</taxon>
        <taxon>Bacillati</taxon>
        <taxon>Actinomycetota</taxon>
        <taxon>Actinomycetes</taxon>
        <taxon>Micromonosporales</taxon>
        <taxon>Micromonosporaceae</taxon>
        <taxon>Micromonospora</taxon>
    </lineage>
</organism>
<dbReference type="AlphaFoldDB" id="A0A1C4VPM0"/>
<dbReference type="Proteomes" id="UP000198797">
    <property type="component" value="Unassembled WGS sequence"/>
</dbReference>
<dbReference type="EMBL" id="FMCU01000002">
    <property type="protein sequence ID" value="SCE85761.1"/>
    <property type="molecule type" value="Genomic_DNA"/>
</dbReference>
<feature type="domain" description="Core-binding (CB)" evidence="3">
    <location>
        <begin position="13"/>
        <end position="91"/>
    </location>
</feature>
<accession>A0A1C4VPM0</accession>
<protein>
    <recommendedName>
        <fullName evidence="3">Core-binding (CB) domain-containing protein</fullName>
    </recommendedName>
</protein>
<evidence type="ECO:0000256" key="1">
    <source>
        <dbReference type="ARBA" id="ARBA00023125"/>
    </source>
</evidence>
<dbReference type="PROSITE" id="PS51900">
    <property type="entry name" value="CB"/>
    <property type="match status" value="1"/>
</dbReference>
<keyword evidence="1 2" id="KW-0238">DNA-binding</keyword>
<name>A0A1C4VPM0_9ACTN</name>
<dbReference type="GO" id="GO:0003677">
    <property type="term" value="F:DNA binding"/>
    <property type="evidence" value="ECO:0007669"/>
    <property type="project" value="UniProtKB-UniRule"/>
</dbReference>